<evidence type="ECO:0000256" key="3">
    <source>
        <dbReference type="ARBA" id="ARBA00023125"/>
    </source>
</evidence>
<sequence length="104" mass="11807">MSLSTRRINDGFLTANILGETLKKDFAANVIATRFIFVRLYGSVGYESICKVLKSKRGNANVVKIETEWIEFCLTNGYISGDVLNFRFVNKNRNNLIRVIKKAV</sequence>
<gene>
    <name evidence="6" type="ORF">TSUD_299860</name>
</gene>
<name>A0A2Z6NY40_TRISU</name>
<keyword evidence="7" id="KW-1185">Reference proteome</keyword>
<keyword evidence="4" id="KW-0804">Transcription</keyword>
<dbReference type="SUPFAM" id="SSF101936">
    <property type="entry name" value="DNA-binding pseudobarrel domain"/>
    <property type="match status" value="1"/>
</dbReference>
<evidence type="ECO:0000256" key="4">
    <source>
        <dbReference type="ARBA" id="ARBA00023163"/>
    </source>
</evidence>
<proteinExistence type="predicted"/>
<accession>A0A2Z6NY40</accession>
<dbReference type="Proteomes" id="UP000242715">
    <property type="component" value="Unassembled WGS sequence"/>
</dbReference>
<evidence type="ECO:0000313" key="7">
    <source>
        <dbReference type="Proteomes" id="UP000242715"/>
    </source>
</evidence>
<protein>
    <submittedName>
        <fullName evidence="6">Uncharacterized protein</fullName>
    </submittedName>
</protein>
<evidence type="ECO:0000313" key="6">
    <source>
        <dbReference type="EMBL" id="GAU41820.1"/>
    </source>
</evidence>
<keyword evidence="3" id="KW-0238">DNA-binding</keyword>
<dbReference type="GO" id="GO:0005634">
    <property type="term" value="C:nucleus"/>
    <property type="evidence" value="ECO:0007669"/>
    <property type="project" value="UniProtKB-SubCell"/>
</dbReference>
<reference evidence="7" key="1">
    <citation type="journal article" date="2017" name="Front. Plant Sci.">
        <title>Climate Clever Clovers: New Paradigm to Reduce the Environmental Footprint of Ruminants by Breeding Low Methanogenic Forages Utilizing Haplotype Variation.</title>
        <authorList>
            <person name="Kaur P."/>
            <person name="Appels R."/>
            <person name="Bayer P.E."/>
            <person name="Keeble-Gagnere G."/>
            <person name="Wang J."/>
            <person name="Hirakawa H."/>
            <person name="Shirasawa K."/>
            <person name="Vercoe P."/>
            <person name="Stefanova K."/>
            <person name="Durmic Z."/>
            <person name="Nichols P."/>
            <person name="Revell C."/>
            <person name="Isobe S.N."/>
            <person name="Edwards D."/>
            <person name="Erskine W."/>
        </authorList>
    </citation>
    <scope>NUCLEOTIDE SEQUENCE [LARGE SCALE GENOMIC DNA]</scope>
    <source>
        <strain evidence="7">cv. Daliak</strain>
    </source>
</reference>
<dbReference type="InterPro" id="IPR015300">
    <property type="entry name" value="DNA-bd_pseudobarrel_sf"/>
</dbReference>
<evidence type="ECO:0000256" key="5">
    <source>
        <dbReference type="ARBA" id="ARBA00023242"/>
    </source>
</evidence>
<evidence type="ECO:0000256" key="2">
    <source>
        <dbReference type="ARBA" id="ARBA00023015"/>
    </source>
</evidence>
<dbReference type="EMBL" id="DF973883">
    <property type="protein sequence ID" value="GAU41820.1"/>
    <property type="molecule type" value="Genomic_DNA"/>
</dbReference>
<keyword evidence="5" id="KW-0539">Nucleus</keyword>
<keyword evidence="2" id="KW-0805">Transcription regulation</keyword>
<organism evidence="6 7">
    <name type="scientific">Trifolium subterraneum</name>
    <name type="common">Subterranean clover</name>
    <dbReference type="NCBI Taxonomy" id="3900"/>
    <lineage>
        <taxon>Eukaryota</taxon>
        <taxon>Viridiplantae</taxon>
        <taxon>Streptophyta</taxon>
        <taxon>Embryophyta</taxon>
        <taxon>Tracheophyta</taxon>
        <taxon>Spermatophyta</taxon>
        <taxon>Magnoliopsida</taxon>
        <taxon>eudicotyledons</taxon>
        <taxon>Gunneridae</taxon>
        <taxon>Pentapetalae</taxon>
        <taxon>rosids</taxon>
        <taxon>fabids</taxon>
        <taxon>Fabales</taxon>
        <taxon>Fabaceae</taxon>
        <taxon>Papilionoideae</taxon>
        <taxon>50 kb inversion clade</taxon>
        <taxon>NPAAA clade</taxon>
        <taxon>Hologalegina</taxon>
        <taxon>IRL clade</taxon>
        <taxon>Trifolieae</taxon>
        <taxon>Trifolium</taxon>
    </lineage>
</organism>
<dbReference type="AlphaFoldDB" id="A0A2Z6NY40"/>
<dbReference type="GO" id="GO:0003677">
    <property type="term" value="F:DNA binding"/>
    <property type="evidence" value="ECO:0007669"/>
    <property type="project" value="UniProtKB-KW"/>
</dbReference>
<evidence type="ECO:0000256" key="1">
    <source>
        <dbReference type="ARBA" id="ARBA00004123"/>
    </source>
</evidence>
<comment type="subcellular location">
    <subcellularLocation>
        <location evidence="1">Nucleus</location>
    </subcellularLocation>
</comment>